<dbReference type="InterPro" id="IPR020806">
    <property type="entry name" value="PKS_PP-bd"/>
</dbReference>
<dbReference type="RefSeq" id="WP_146353466.1">
    <property type="nucleotide sequence ID" value="NZ_VOBR01000011.1"/>
</dbReference>
<dbReference type="SUPFAM" id="SSF47336">
    <property type="entry name" value="ACP-like"/>
    <property type="match status" value="1"/>
</dbReference>
<keyword evidence="7" id="KW-0436">Ligase</keyword>
<name>A0A563ESV3_9PSEU</name>
<feature type="domain" description="Carrier" evidence="9">
    <location>
        <begin position="973"/>
        <end position="1053"/>
    </location>
</feature>
<dbReference type="InterPro" id="IPR006162">
    <property type="entry name" value="Ppantetheine_attach_site"/>
</dbReference>
<evidence type="ECO:0000256" key="2">
    <source>
        <dbReference type="ARBA" id="ARBA00005102"/>
    </source>
</evidence>
<protein>
    <recommendedName>
        <fullName evidence="4">Phenyloxazoline synthase MbtB</fullName>
    </recommendedName>
    <alternativeName>
        <fullName evidence="8">Mycobactin synthetase protein B</fullName>
    </alternativeName>
</protein>
<dbReference type="Pfam" id="PF13193">
    <property type="entry name" value="AMP-binding_C"/>
    <property type="match status" value="1"/>
</dbReference>
<dbReference type="InterPro" id="IPR042099">
    <property type="entry name" value="ANL_N_sf"/>
</dbReference>
<evidence type="ECO:0000313" key="10">
    <source>
        <dbReference type="EMBL" id="TWP50746.1"/>
    </source>
</evidence>
<dbReference type="Pfam" id="PF00550">
    <property type="entry name" value="PP-binding"/>
    <property type="match status" value="1"/>
</dbReference>
<dbReference type="PANTHER" id="PTHR45527">
    <property type="entry name" value="NONRIBOSOMAL PEPTIDE SYNTHETASE"/>
    <property type="match status" value="1"/>
</dbReference>
<gene>
    <name evidence="10" type="ORF">FKR81_19265</name>
</gene>
<dbReference type="CDD" id="cd19535">
    <property type="entry name" value="Cyc_NRPS"/>
    <property type="match status" value="1"/>
</dbReference>
<dbReference type="AlphaFoldDB" id="A0A563ESV3"/>
<dbReference type="Proteomes" id="UP000316639">
    <property type="component" value="Unassembled WGS sequence"/>
</dbReference>
<dbReference type="NCBIfam" id="TIGR01733">
    <property type="entry name" value="AA-adenyl-dom"/>
    <property type="match status" value="1"/>
</dbReference>
<dbReference type="GO" id="GO:0008610">
    <property type="term" value="P:lipid biosynthetic process"/>
    <property type="evidence" value="ECO:0007669"/>
    <property type="project" value="UniProtKB-ARBA"/>
</dbReference>
<dbReference type="PRINTS" id="PR00154">
    <property type="entry name" value="AMPBINDING"/>
</dbReference>
<comment type="similarity">
    <text evidence="3">Belongs to the ATP-dependent AMP-binding enzyme family. MbtB subfamily.</text>
</comment>
<dbReference type="InterPro" id="IPR000873">
    <property type="entry name" value="AMP-dep_synth/lig_dom"/>
</dbReference>
<dbReference type="InterPro" id="IPR010071">
    <property type="entry name" value="AA_adenyl_dom"/>
</dbReference>
<accession>A0A563ESV3</accession>
<proteinExistence type="inferred from homology"/>
<dbReference type="FunFam" id="3.30.559.30:FF:000006">
    <property type="entry name" value="Yersiniabactin polyketide/non-ribosomal peptide synthetase"/>
    <property type="match status" value="1"/>
</dbReference>
<dbReference type="GO" id="GO:0005737">
    <property type="term" value="C:cytoplasm"/>
    <property type="evidence" value="ECO:0007669"/>
    <property type="project" value="TreeGrafter"/>
</dbReference>
<organism evidence="10 11">
    <name type="scientific">Lentzea tibetensis</name>
    <dbReference type="NCBI Taxonomy" id="2591470"/>
    <lineage>
        <taxon>Bacteria</taxon>
        <taxon>Bacillati</taxon>
        <taxon>Actinomycetota</taxon>
        <taxon>Actinomycetes</taxon>
        <taxon>Pseudonocardiales</taxon>
        <taxon>Pseudonocardiaceae</taxon>
        <taxon>Lentzea</taxon>
    </lineage>
</organism>
<evidence type="ECO:0000256" key="5">
    <source>
        <dbReference type="ARBA" id="ARBA00022450"/>
    </source>
</evidence>
<dbReference type="EMBL" id="VOBR01000011">
    <property type="protein sequence ID" value="TWP50746.1"/>
    <property type="molecule type" value="Genomic_DNA"/>
</dbReference>
<sequence length="1055" mass="115360">MDDPFGQLMNFLNCPAGSGPAEKPAGEPFELTDVQHAYLVGRHRGLELGGVAAHSYFEFDCPELDVPRLTAALRKVVDRHDMLRAVIDDGRQRVLGRVPAYDIEVTDLRGRCYAEQTAALEQVRAELVAEVRPVDQWPPFDVRATLLAPDQVRLHLSVDLMFIDVRGLFLMLNEWRNHYDDASCAPAPLTTSFRDHVAAQRAQDTSREERYWLSRVDDLPPAPDLPLATPPERLGTPSFHRLSTTVDKEHWAALTAAAKGRGLSPNAVLLTAYCEVLRTWSKRPDFTVTVTSLDPRAEDVIGDFLSLTLFAAHDNTAETFEDRVAAVQSRLRDDLDHSAFGGIEVLRELARRRGDGRGVSMPVVYSSVLGSELNANALRVFGELVRTESQTPQIWLENQVVEADCGLTVNWNSVDGLFPDGVLDAMFAEYRAVLDRLVDDEDAWELTGSLVRLPDADAAERREANATAKDLPKVRLHDLVARAAARTPDAVAVIADDVEVTYRQLTEDAHRLARGLDGEPNTLVAVSMRPGAQLYSALLGVLHSGSAYVSIDPDLPEQRRLALLKRCAAKAVITEPALRDELTWPDDIAVVTLDDVAHLSAEPLRSSQTEDDLAYVIFTSGSTGEPKGVMIAHHAAGNTVQDINERFGVGPTDRVLALAPTGFDLSVYDVFGVLGAGGTVVVPSPGRVNDVDHWTELVARHGVTIWNSVPAPMRLWVESLGDDAPDTVRLALLSGDWIPTSLPGQIHARFPEMDVISLGGATECSIWSVFFPIGEVPPEWPSIPYGKPLWNQTLHVLNDRLDPCPAWVTGEIYIGGTGVALGYWADEQRTAERFVDVGGERLYKTGDLGRYLPGGDIEILGRTDFQVKINGYRVELGEIEAALDRQPGVRQALVAAPAHPQTGHRQLAAYLVLDDEVDTTLVRKALAEVLPSYMVPNHYVTIDALPLTTNGKINHGALPAPWSDGGEDEERVSPRSDVEERLLRIWAAQLGHGDLGVEDGFFDIGGDSLHAVGILSHLRAEFGLDSTAEQQVIEGLFMNATIAEFADVVRSAAGS</sequence>
<dbReference type="PROSITE" id="PS00012">
    <property type="entry name" value="PHOSPHOPANTETHEINE"/>
    <property type="match status" value="1"/>
</dbReference>
<dbReference type="PROSITE" id="PS50075">
    <property type="entry name" value="CARRIER"/>
    <property type="match status" value="1"/>
</dbReference>
<keyword evidence="5" id="KW-0596">Phosphopantetheine</keyword>
<dbReference type="PANTHER" id="PTHR45527:SF10">
    <property type="entry name" value="PYOCHELIN SYNTHASE PCHF"/>
    <property type="match status" value="1"/>
</dbReference>
<dbReference type="GO" id="GO:0043041">
    <property type="term" value="P:amino acid activation for nonribosomal peptide biosynthetic process"/>
    <property type="evidence" value="ECO:0007669"/>
    <property type="project" value="TreeGrafter"/>
</dbReference>
<comment type="cofactor">
    <cofactor evidence="1">
        <name>pantetheine 4'-phosphate</name>
        <dbReference type="ChEBI" id="CHEBI:47942"/>
    </cofactor>
</comment>
<reference evidence="10 11" key="1">
    <citation type="submission" date="2019-07" db="EMBL/GenBank/DDBJ databases">
        <title>Lentzea xizangensis sp. nov., isolated from Qinghai-Tibetan Plateau Soils.</title>
        <authorList>
            <person name="Huang J."/>
        </authorList>
    </citation>
    <scope>NUCLEOTIDE SEQUENCE [LARGE SCALE GENOMIC DNA]</scope>
    <source>
        <strain evidence="10 11">FXJ1.1311</strain>
    </source>
</reference>
<dbReference type="InterPro" id="IPR025110">
    <property type="entry name" value="AMP-bd_C"/>
</dbReference>
<dbReference type="InterPro" id="IPR045851">
    <property type="entry name" value="AMP-bd_C_sf"/>
</dbReference>
<dbReference type="InterPro" id="IPR023213">
    <property type="entry name" value="CAT-like_dom_sf"/>
</dbReference>
<comment type="pathway">
    <text evidence="2">Siderophore biosynthesis; mycobactin biosynthesis.</text>
</comment>
<comment type="caution">
    <text evidence="10">The sequence shown here is derived from an EMBL/GenBank/DDBJ whole genome shotgun (WGS) entry which is preliminary data.</text>
</comment>
<dbReference type="PROSITE" id="PS00455">
    <property type="entry name" value="AMP_BINDING"/>
    <property type="match status" value="1"/>
</dbReference>
<dbReference type="FunFam" id="3.40.50.12780:FF:000012">
    <property type="entry name" value="Non-ribosomal peptide synthetase"/>
    <property type="match status" value="1"/>
</dbReference>
<keyword evidence="6" id="KW-0597">Phosphoprotein</keyword>
<evidence type="ECO:0000313" key="11">
    <source>
        <dbReference type="Proteomes" id="UP000316639"/>
    </source>
</evidence>
<dbReference type="InterPro" id="IPR057737">
    <property type="entry name" value="Condensation_MtbB-like"/>
</dbReference>
<evidence type="ECO:0000256" key="1">
    <source>
        <dbReference type="ARBA" id="ARBA00001957"/>
    </source>
</evidence>
<dbReference type="InterPro" id="IPR036736">
    <property type="entry name" value="ACP-like_sf"/>
</dbReference>
<evidence type="ECO:0000256" key="7">
    <source>
        <dbReference type="ARBA" id="ARBA00022598"/>
    </source>
</evidence>
<dbReference type="GO" id="GO:0044550">
    <property type="term" value="P:secondary metabolite biosynthetic process"/>
    <property type="evidence" value="ECO:0007669"/>
    <property type="project" value="TreeGrafter"/>
</dbReference>
<dbReference type="Gene3D" id="3.30.559.10">
    <property type="entry name" value="Chloramphenicol acetyltransferase-like domain"/>
    <property type="match status" value="1"/>
</dbReference>
<dbReference type="FunFam" id="3.30.559.10:FF:000023">
    <property type="entry name" value="Non-ribosomal peptide synthetase"/>
    <property type="match status" value="1"/>
</dbReference>
<dbReference type="SUPFAM" id="SSF56801">
    <property type="entry name" value="Acetyl-CoA synthetase-like"/>
    <property type="match status" value="1"/>
</dbReference>
<dbReference type="Gene3D" id="3.40.50.12780">
    <property type="entry name" value="N-terminal domain of ligase-like"/>
    <property type="match status" value="1"/>
</dbReference>
<dbReference type="InterPro" id="IPR020845">
    <property type="entry name" value="AMP-binding_CS"/>
</dbReference>
<keyword evidence="11" id="KW-1185">Reference proteome</keyword>
<dbReference type="CDD" id="cd12114">
    <property type="entry name" value="A_NRPS_TlmIV_like"/>
    <property type="match status" value="1"/>
</dbReference>
<evidence type="ECO:0000256" key="8">
    <source>
        <dbReference type="ARBA" id="ARBA00033440"/>
    </source>
</evidence>
<evidence type="ECO:0000259" key="9">
    <source>
        <dbReference type="PROSITE" id="PS50075"/>
    </source>
</evidence>
<dbReference type="GO" id="GO:0031177">
    <property type="term" value="F:phosphopantetheine binding"/>
    <property type="evidence" value="ECO:0007669"/>
    <property type="project" value="InterPro"/>
</dbReference>
<dbReference type="InterPro" id="IPR001242">
    <property type="entry name" value="Condensation_dom"/>
</dbReference>
<dbReference type="GO" id="GO:0016874">
    <property type="term" value="F:ligase activity"/>
    <property type="evidence" value="ECO:0007669"/>
    <property type="project" value="UniProtKB-KW"/>
</dbReference>
<dbReference type="SUPFAM" id="SSF52777">
    <property type="entry name" value="CoA-dependent acyltransferases"/>
    <property type="match status" value="2"/>
</dbReference>
<dbReference type="OrthoDB" id="2472181at2"/>
<evidence type="ECO:0000256" key="3">
    <source>
        <dbReference type="ARBA" id="ARBA00007380"/>
    </source>
</evidence>
<dbReference type="InterPro" id="IPR009081">
    <property type="entry name" value="PP-bd_ACP"/>
</dbReference>
<dbReference type="Gene3D" id="3.30.300.30">
    <property type="match status" value="1"/>
</dbReference>
<dbReference type="Pfam" id="PF00501">
    <property type="entry name" value="AMP-binding"/>
    <property type="match status" value="1"/>
</dbReference>
<dbReference type="SMART" id="SM00823">
    <property type="entry name" value="PKS_PP"/>
    <property type="match status" value="1"/>
</dbReference>
<dbReference type="Gene3D" id="3.30.559.30">
    <property type="entry name" value="Nonribosomal peptide synthetase, condensation domain"/>
    <property type="match status" value="1"/>
</dbReference>
<evidence type="ECO:0000256" key="6">
    <source>
        <dbReference type="ARBA" id="ARBA00022553"/>
    </source>
</evidence>
<dbReference type="InterPro" id="IPR020459">
    <property type="entry name" value="AMP-binding"/>
</dbReference>
<dbReference type="Gene3D" id="1.10.1200.10">
    <property type="entry name" value="ACP-like"/>
    <property type="match status" value="1"/>
</dbReference>
<evidence type="ECO:0000256" key="4">
    <source>
        <dbReference type="ARBA" id="ARBA00016743"/>
    </source>
</evidence>
<dbReference type="Pfam" id="PF00668">
    <property type="entry name" value="Condensation"/>
    <property type="match status" value="1"/>
</dbReference>